<protein>
    <submittedName>
        <fullName evidence="1">Uncharacterized protein</fullName>
    </submittedName>
</protein>
<dbReference type="AlphaFoldDB" id="A0A2H3E0B8"/>
<evidence type="ECO:0000313" key="1">
    <source>
        <dbReference type="EMBL" id="PBK93993.1"/>
    </source>
</evidence>
<dbReference type="OrthoDB" id="2986975at2759"/>
<organism evidence="1 2">
    <name type="scientific">Armillaria gallica</name>
    <name type="common">Bulbous honey fungus</name>
    <name type="synonym">Armillaria bulbosa</name>
    <dbReference type="NCBI Taxonomy" id="47427"/>
    <lineage>
        <taxon>Eukaryota</taxon>
        <taxon>Fungi</taxon>
        <taxon>Dikarya</taxon>
        <taxon>Basidiomycota</taxon>
        <taxon>Agaricomycotina</taxon>
        <taxon>Agaricomycetes</taxon>
        <taxon>Agaricomycetidae</taxon>
        <taxon>Agaricales</taxon>
        <taxon>Marasmiineae</taxon>
        <taxon>Physalacriaceae</taxon>
        <taxon>Armillaria</taxon>
    </lineage>
</organism>
<evidence type="ECO:0000313" key="2">
    <source>
        <dbReference type="Proteomes" id="UP000217790"/>
    </source>
</evidence>
<gene>
    <name evidence="1" type="ORF">ARMGADRAFT_113173</name>
</gene>
<dbReference type="EMBL" id="KZ293655">
    <property type="protein sequence ID" value="PBK93993.1"/>
    <property type="molecule type" value="Genomic_DNA"/>
</dbReference>
<keyword evidence="2" id="KW-1185">Reference proteome</keyword>
<proteinExistence type="predicted"/>
<dbReference type="Proteomes" id="UP000217790">
    <property type="component" value="Unassembled WGS sequence"/>
</dbReference>
<name>A0A2H3E0B8_ARMGA</name>
<dbReference type="InParanoid" id="A0A2H3E0B8"/>
<accession>A0A2H3E0B8</accession>
<reference evidence="2" key="1">
    <citation type="journal article" date="2017" name="Nat. Ecol. Evol.">
        <title>Genome expansion and lineage-specific genetic innovations in the forest pathogenic fungi Armillaria.</title>
        <authorList>
            <person name="Sipos G."/>
            <person name="Prasanna A.N."/>
            <person name="Walter M.C."/>
            <person name="O'Connor E."/>
            <person name="Balint B."/>
            <person name="Krizsan K."/>
            <person name="Kiss B."/>
            <person name="Hess J."/>
            <person name="Varga T."/>
            <person name="Slot J."/>
            <person name="Riley R."/>
            <person name="Boka B."/>
            <person name="Rigling D."/>
            <person name="Barry K."/>
            <person name="Lee J."/>
            <person name="Mihaltcheva S."/>
            <person name="LaButti K."/>
            <person name="Lipzen A."/>
            <person name="Waldron R."/>
            <person name="Moloney N.M."/>
            <person name="Sperisen C."/>
            <person name="Kredics L."/>
            <person name="Vagvoelgyi C."/>
            <person name="Patrignani A."/>
            <person name="Fitzpatrick D."/>
            <person name="Nagy I."/>
            <person name="Doyle S."/>
            <person name="Anderson J.B."/>
            <person name="Grigoriev I.V."/>
            <person name="Gueldener U."/>
            <person name="Muensterkoetter M."/>
            <person name="Nagy L.G."/>
        </authorList>
    </citation>
    <scope>NUCLEOTIDE SEQUENCE [LARGE SCALE GENOMIC DNA]</scope>
    <source>
        <strain evidence="2">Ar21-2</strain>
    </source>
</reference>
<sequence length="141" mass="15558">MEGVHMFSTRRFLVGGCIADTLRFRSDSVLHLARAGQSSMSHVGLDPQKPPLVVSMEENAELQRFLILVLVIGHPLIGLEENVVPIQPAGQSMRIRVRYCANKGSKDASYHYKTTIPNASTDYHSQGQTIPVMISGLKQVN</sequence>